<dbReference type="PANTHER" id="PTHR11439">
    <property type="entry name" value="GAG-POL-RELATED RETROTRANSPOSON"/>
    <property type="match status" value="1"/>
</dbReference>
<evidence type="ECO:0000259" key="1">
    <source>
        <dbReference type="Pfam" id="PF07727"/>
    </source>
</evidence>
<protein>
    <submittedName>
        <fullName evidence="2">Uncharacterized mitochondrial protein AtMg00810-like</fullName>
    </submittedName>
</protein>
<dbReference type="AlphaFoldDB" id="A0A1S3YEV7"/>
<dbReference type="Pfam" id="PF07727">
    <property type="entry name" value="RVT_2"/>
    <property type="match status" value="1"/>
</dbReference>
<organism evidence="2">
    <name type="scientific">Nicotiana tabacum</name>
    <name type="common">Common tobacco</name>
    <dbReference type="NCBI Taxonomy" id="4097"/>
    <lineage>
        <taxon>Eukaryota</taxon>
        <taxon>Viridiplantae</taxon>
        <taxon>Streptophyta</taxon>
        <taxon>Embryophyta</taxon>
        <taxon>Tracheophyta</taxon>
        <taxon>Spermatophyta</taxon>
        <taxon>Magnoliopsida</taxon>
        <taxon>eudicotyledons</taxon>
        <taxon>Gunneridae</taxon>
        <taxon>Pentapetalae</taxon>
        <taxon>asterids</taxon>
        <taxon>lamiids</taxon>
        <taxon>Solanales</taxon>
        <taxon>Solanaceae</taxon>
        <taxon>Nicotianoideae</taxon>
        <taxon>Nicotianeae</taxon>
        <taxon>Nicotiana</taxon>
    </lineage>
</organism>
<accession>A0A1S3YEV7</accession>
<sequence length="172" mass="19535">MITVRVVIALAVAHNWNLHQMDVYNAFLQGDLTEEVYMCMPQGFHSQGEKASRSREGILMNQRKFAMKLITDLGLAGSKPVATIMECNQRFITVEYDQYLNLKEDEKLLDAGPHQRLVGKLLYLTMARLDICYVVHVLSQFMHFPKKSHMEASVTLVRYIKGALGLGLLMSS</sequence>
<feature type="domain" description="Reverse transcriptase Ty1/copia-type" evidence="1">
    <location>
        <begin position="3"/>
        <end position="50"/>
    </location>
</feature>
<name>A0A1S3YEV7_TOBAC</name>
<dbReference type="OrthoDB" id="1298796at2759"/>
<dbReference type="KEGG" id="nta:107775506"/>
<dbReference type="RefSeq" id="XP_016450730.1">
    <property type="nucleotide sequence ID" value="XM_016595244.1"/>
</dbReference>
<gene>
    <name evidence="2" type="primary">LOC107775506</name>
</gene>
<dbReference type="PANTHER" id="PTHR11439:SF519">
    <property type="entry name" value="REVERSE TRANSCRIPTASE TY1_COPIA-TYPE DOMAIN-CONTAINING PROTEIN"/>
    <property type="match status" value="1"/>
</dbReference>
<proteinExistence type="predicted"/>
<dbReference type="InterPro" id="IPR013103">
    <property type="entry name" value="RVT_2"/>
</dbReference>
<reference evidence="2" key="1">
    <citation type="submission" date="2025-08" db="UniProtKB">
        <authorList>
            <consortium name="RefSeq"/>
        </authorList>
    </citation>
    <scope>IDENTIFICATION</scope>
</reference>
<dbReference type="STRING" id="4097.A0A1S3YEV7"/>
<dbReference type="PaxDb" id="4097-A0A1S3YEV7"/>
<evidence type="ECO:0000313" key="2">
    <source>
        <dbReference type="RefSeq" id="XP_016450730.1"/>
    </source>
</evidence>